<dbReference type="EMBL" id="NPBY01000098">
    <property type="protein sequence ID" value="PAD71560.1"/>
    <property type="molecule type" value="Genomic_DNA"/>
</dbReference>
<dbReference type="InterPro" id="IPR027304">
    <property type="entry name" value="Trigger_fact/SurA_dom_sf"/>
</dbReference>
<dbReference type="RefSeq" id="WP_095267922.1">
    <property type="nucleotide sequence ID" value="NZ_NPBY01000098.1"/>
</dbReference>
<name>A0A268EEP2_9BACL</name>
<comment type="caution">
    <text evidence="1">The sequence shown here is derived from an EMBL/GenBank/DDBJ whole genome shotgun (WGS) entry which is preliminary data.</text>
</comment>
<dbReference type="AlphaFoldDB" id="A0A268EEP2"/>
<evidence type="ECO:0000313" key="1">
    <source>
        <dbReference type="EMBL" id="PAD71560.1"/>
    </source>
</evidence>
<gene>
    <name evidence="1" type="ORF">CHH67_24145</name>
</gene>
<dbReference type="Proteomes" id="UP000215596">
    <property type="component" value="Unassembled WGS sequence"/>
</dbReference>
<accession>A0A268EEP2</accession>
<sequence length="213" mass="23678">MKKTMVALGLLLTGALTFGVVSSSAIDPLTSELSRIKSNTDRNEKVEKKVLVQVGPKEITNTDVLNYKELNSISQSVSNVTDSDILKHMIKEELFLQLAEQEGVSATLEEGRQEANKMRDLLSEQPKEVQDTHKMLIEASGVTEEEHWEKIAPGQYQKILSSQNLAEKIWNEHASAQKEPADPATVLQEFKDQLLQSSISNGTVKFIDKSISL</sequence>
<dbReference type="SUPFAM" id="SSF109998">
    <property type="entry name" value="Triger factor/SurA peptide-binding domain-like"/>
    <property type="match status" value="1"/>
</dbReference>
<evidence type="ECO:0008006" key="3">
    <source>
        <dbReference type="Google" id="ProtNLM"/>
    </source>
</evidence>
<organism evidence="1 2">
    <name type="scientific">Paenibacillus campinasensis</name>
    <dbReference type="NCBI Taxonomy" id="66347"/>
    <lineage>
        <taxon>Bacteria</taxon>
        <taxon>Bacillati</taxon>
        <taxon>Bacillota</taxon>
        <taxon>Bacilli</taxon>
        <taxon>Bacillales</taxon>
        <taxon>Paenibacillaceae</taxon>
        <taxon>Paenibacillus</taxon>
    </lineage>
</organism>
<evidence type="ECO:0000313" key="2">
    <source>
        <dbReference type="Proteomes" id="UP000215596"/>
    </source>
</evidence>
<dbReference type="OrthoDB" id="2627148at2"/>
<proteinExistence type="predicted"/>
<protein>
    <recommendedName>
        <fullName evidence="3">Peptidylprolyl isomerase</fullName>
    </recommendedName>
</protein>
<reference evidence="1 2" key="1">
    <citation type="submission" date="2017-07" db="EMBL/GenBank/DDBJ databases">
        <title>Isolation and whole genome analysis of endospore-forming bacteria from heroin.</title>
        <authorList>
            <person name="Kalinowski J."/>
            <person name="Ahrens B."/>
            <person name="Al-Dilaimi A."/>
            <person name="Winkler A."/>
            <person name="Wibberg D."/>
            <person name="Schleenbecker U."/>
            <person name="Ruckert C."/>
            <person name="Wolfel R."/>
            <person name="Grass G."/>
        </authorList>
    </citation>
    <scope>NUCLEOTIDE SEQUENCE [LARGE SCALE GENOMIC DNA]</scope>
    <source>
        <strain evidence="1 2">7537-G1</strain>
    </source>
</reference>